<dbReference type="RefSeq" id="WP_345066000.1">
    <property type="nucleotide sequence ID" value="NZ_BAABEX010000029.1"/>
</dbReference>
<feature type="transmembrane region" description="Helical" evidence="1">
    <location>
        <begin position="94"/>
        <end position="118"/>
    </location>
</feature>
<feature type="transmembrane region" description="Helical" evidence="1">
    <location>
        <begin position="192"/>
        <end position="214"/>
    </location>
</feature>
<evidence type="ECO:0000256" key="1">
    <source>
        <dbReference type="SAM" id="Phobius"/>
    </source>
</evidence>
<evidence type="ECO:0000313" key="2">
    <source>
        <dbReference type="EMBL" id="GAA4428033.1"/>
    </source>
</evidence>
<feature type="transmembrane region" description="Helical" evidence="1">
    <location>
        <begin position="52"/>
        <end position="73"/>
    </location>
</feature>
<comment type="caution">
    <text evidence="2">The sequence shown here is derived from an EMBL/GenBank/DDBJ whole genome shotgun (WGS) entry which is preliminary data.</text>
</comment>
<keyword evidence="1" id="KW-1133">Transmembrane helix</keyword>
<dbReference type="Proteomes" id="UP001501788">
    <property type="component" value="Unassembled WGS sequence"/>
</dbReference>
<gene>
    <name evidence="2" type="ORF">GCM10023090_26210</name>
</gene>
<dbReference type="EMBL" id="BAABEX010000029">
    <property type="protein sequence ID" value="GAA4428033.1"/>
    <property type="molecule type" value="Genomic_DNA"/>
</dbReference>
<feature type="transmembrane region" description="Helical" evidence="1">
    <location>
        <begin position="226"/>
        <end position="251"/>
    </location>
</feature>
<sequence length="278" mass="29701">MKLRIVPARAGLEWVKLGTRTFWRQPLALAALFFMTMAAMSIATMVPLVGPALALALLPSATLAMMVAAAEASEGRFPTPALLLVAFRTGKQRLRAMLTLGAIYAVGFLGLVGVSALIDGGTFANVYLGGQRLTPETAAEPAFQYAMWAAMLLYVPLSLLFWHAPGLVHWHGVPPVKSLFFSLVACWRNWRAFLAFGFTWFGVFMAAGIVISVASTLLTLVGLPPMMAGSIMVAAAMMLAAMFLTSVVYTFRDCFEAPYAPGSAGMTDRLDGPDGPVA</sequence>
<reference evidence="3" key="1">
    <citation type="journal article" date="2019" name="Int. J. Syst. Evol. Microbiol.">
        <title>The Global Catalogue of Microorganisms (GCM) 10K type strain sequencing project: providing services to taxonomists for standard genome sequencing and annotation.</title>
        <authorList>
            <consortium name="The Broad Institute Genomics Platform"/>
            <consortium name="The Broad Institute Genome Sequencing Center for Infectious Disease"/>
            <person name="Wu L."/>
            <person name="Ma J."/>
        </authorList>
    </citation>
    <scope>NUCLEOTIDE SEQUENCE [LARGE SCALE GENOMIC DNA]</scope>
    <source>
        <strain evidence="3">JCM 31890</strain>
    </source>
</reference>
<dbReference type="InterPro" id="IPR047798">
    <property type="entry name" value="BPSS1780-like"/>
</dbReference>
<name>A0ABP8LFI8_9BURK</name>
<evidence type="ECO:0000313" key="3">
    <source>
        <dbReference type="Proteomes" id="UP001501788"/>
    </source>
</evidence>
<keyword evidence="3" id="KW-1185">Reference proteome</keyword>
<feature type="transmembrane region" description="Helical" evidence="1">
    <location>
        <begin position="26"/>
        <end position="46"/>
    </location>
</feature>
<dbReference type="NCBIfam" id="NF041043">
    <property type="entry name" value="BPSS1780_fam"/>
    <property type="match status" value="1"/>
</dbReference>
<accession>A0ABP8LFI8</accession>
<keyword evidence="1" id="KW-0812">Transmembrane</keyword>
<feature type="transmembrane region" description="Helical" evidence="1">
    <location>
        <begin position="142"/>
        <end position="162"/>
    </location>
</feature>
<keyword evidence="1" id="KW-0472">Membrane</keyword>
<protein>
    <submittedName>
        <fullName evidence="2">BPSS1780 family membrane protein</fullName>
    </submittedName>
</protein>
<proteinExistence type="predicted"/>
<organism evidence="2 3">
    <name type="scientific">Acidovorax lacteus</name>
    <dbReference type="NCBI Taxonomy" id="1924988"/>
    <lineage>
        <taxon>Bacteria</taxon>
        <taxon>Pseudomonadati</taxon>
        <taxon>Pseudomonadota</taxon>
        <taxon>Betaproteobacteria</taxon>
        <taxon>Burkholderiales</taxon>
        <taxon>Comamonadaceae</taxon>
        <taxon>Acidovorax</taxon>
    </lineage>
</organism>